<protein>
    <submittedName>
        <fullName evidence="2">2-keto-myo-inositol dehydratase</fullName>
    </submittedName>
</protein>
<evidence type="ECO:0000313" key="3">
    <source>
        <dbReference type="Proteomes" id="UP000198915"/>
    </source>
</evidence>
<sequence>MSHEYPFQLGISAINWVNEDVWTVGDHYTGEQVLADMQRLGFHGTENCRKFPKDTKALQEVLRAYDMRLTSQWKSVLFTDPRVREQEMQAFRAHVDFLEEMGCKHVVVCEITNSFQDYRKATSVQVEPLTEEEWGHLVEGLNQAGAYSHSKGLQLVYHYHAGTVVEGPREIEKLLKLTDPLLVGLLYDTGHAYYGGEDPLELLQTHFDRIAYMHIKSVRQEVLDWKRENNISFTEAVVKGLFTVPGDGCIDFAPIFREIRDRHYQGWIILEAEQDPTLADPVIYAERAKTYIASTWGNL</sequence>
<dbReference type="NCBIfam" id="TIGR04379">
    <property type="entry name" value="myo_inos_iolE"/>
    <property type="match status" value="1"/>
</dbReference>
<evidence type="ECO:0000259" key="1">
    <source>
        <dbReference type="Pfam" id="PF01261"/>
    </source>
</evidence>
<evidence type="ECO:0000313" key="2">
    <source>
        <dbReference type="EMBL" id="SFJ41159.1"/>
    </source>
</evidence>
<dbReference type="InterPro" id="IPR030823">
    <property type="entry name" value="IolE/MocC"/>
</dbReference>
<dbReference type="InterPro" id="IPR036237">
    <property type="entry name" value="Xyl_isomerase-like_sf"/>
</dbReference>
<feature type="domain" description="Xylose isomerase-like TIM barrel" evidence="1">
    <location>
        <begin position="35"/>
        <end position="279"/>
    </location>
</feature>
<dbReference type="PANTHER" id="PTHR12110">
    <property type="entry name" value="HYDROXYPYRUVATE ISOMERASE"/>
    <property type="match status" value="1"/>
</dbReference>
<dbReference type="EMBL" id="FORT01000003">
    <property type="protein sequence ID" value="SFJ41159.1"/>
    <property type="molecule type" value="Genomic_DNA"/>
</dbReference>
<dbReference type="PANTHER" id="PTHR12110:SF41">
    <property type="entry name" value="INOSOSE DEHYDRATASE"/>
    <property type="match status" value="1"/>
</dbReference>
<organism evidence="2 3">
    <name type="scientific">Brevibacillus centrosporus</name>
    <dbReference type="NCBI Taxonomy" id="54910"/>
    <lineage>
        <taxon>Bacteria</taxon>
        <taxon>Bacillati</taxon>
        <taxon>Bacillota</taxon>
        <taxon>Bacilli</taxon>
        <taxon>Bacillales</taxon>
        <taxon>Paenibacillaceae</taxon>
        <taxon>Brevibacillus</taxon>
    </lineage>
</organism>
<dbReference type="Gene3D" id="3.20.20.150">
    <property type="entry name" value="Divalent-metal-dependent TIM barrel enzymes"/>
    <property type="match status" value="1"/>
</dbReference>
<dbReference type="InterPro" id="IPR013022">
    <property type="entry name" value="Xyl_isomerase-like_TIM-brl"/>
</dbReference>
<proteinExistence type="predicted"/>
<name>A0A1I3R679_9BACL</name>
<accession>A0A1I3R679</accession>
<dbReference type="InterPro" id="IPR050312">
    <property type="entry name" value="IolE/XylAMocC-like"/>
</dbReference>
<dbReference type="Proteomes" id="UP000198915">
    <property type="component" value="Unassembled WGS sequence"/>
</dbReference>
<keyword evidence="3" id="KW-1185">Reference proteome</keyword>
<dbReference type="SUPFAM" id="SSF51658">
    <property type="entry name" value="Xylose isomerase-like"/>
    <property type="match status" value="1"/>
</dbReference>
<dbReference type="STRING" id="1884381.SAMN05518846_103278"/>
<gene>
    <name evidence="2" type="ORF">SAMN05518846_103278</name>
</gene>
<dbReference type="RefSeq" id="WP_092267267.1">
    <property type="nucleotide sequence ID" value="NZ_FORT01000003.1"/>
</dbReference>
<reference evidence="3" key="1">
    <citation type="submission" date="2016-10" db="EMBL/GenBank/DDBJ databases">
        <authorList>
            <person name="Varghese N."/>
            <person name="Submissions S."/>
        </authorList>
    </citation>
    <scope>NUCLEOTIDE SEQUENCE [LARGE SCALE GENOMIC DNA]</scope>
    <source>
        <strain evidence="3">OK042</strain>
    </source>
</reference>
<dbReference type="AlphaFoldDB" id="A0A1I3R679"/>
<dbReference type="Pfam" id="PF01261">
    <property type="entry name" value="AP_endonuc_2"/>
    <property type="match status" value="1"/>
</dbReference>